<keyword evidence="1" id="KW-0560">Oxidoreductase</keyword>
<dbReference type="Gene3D" id="3.50.50.60">
    <property type="entry name" value="FAD/NAD(P)-binding domain"/>
    <property type="match status" value="2"/>
</dbReference>
<reference evidence="4" key="1">
    <citation type="journal article" date="2019" name="Int. J. Syst. Evol. Microbiol.">
        <title>The Global Catalogue of Microorganisms (GCM) 10K type strain sequencing project: providing services to taxonomists for standard genome sequencing and annotation.</title>
        <authorList>
            <consortium name="The Broad Institute Genomics Platform"/>
            <consortium name="The Broad Institute Genome Sequencing Center for Infectious Disease"/>
            <person name="Wu L."/>
            <person name="Ma J."/>
        </authorList>
    </citation>
    <scope>NUCLEOTIDE SEQUENCE [LARGE SCALE GENOMIC DNA]</scope>
    <source>
        <strain evidence="4">JCM 4816</strain>
    </source>
</reference>
<evidence type="ECO:0000256" key="1">
    <source>
        <dbReference type="ARBA" id="ARBA00023002"/>
    </source>
</evidence>
<gene>
    <name evidence="3" type="ORF">ACFP3V_02135</name>
</gene>
<dbReference type="InterPro" id="IPR002938">
    <property type="entry name" value="FAD-bd"/>
</dbReference>
<feature type="domain" description="FAD-binding" evidence="2">
    <location>
        <begin position="7"/>
        <end position="342"/>
    </location>
</feature>
<organism evidence="3 4">
    <name type="scientific">Streptacidiphilus monticola</name>
    <dbReference type="NCBI Taxonomy" id="2161674"/>
    <lineage>
        <taxon>Bacteria</taxon>
        <taxon>Bacillati</taxon>
        <taxon>Actinomycetota</taxon>
        <taxon>Actinomycetes</taxon>
        <taxon>Kitasatosporales</taxon>
        <taxon>Streptomycetaceae</taxon>
        <taxon>Streptacidiphilus</taxon>
    </lineage>
</organism>
<dbReference type="SUPFAM" id="SSF51905">
    <property type="entry name" value="FAD/NAD(P)-binding domain"/>
    <property type="match status" value="1"/>
</dbReference>
<accession>A0ABW1FU96</accession>
<dbReference type="EMBL" id="JBHSQJ010000007">
    <property type="protein sequence ID" value="MFC5906020.1"/>
    <property type="molecule type" value="Genomic_DNA"/>
</dbReference>
<protein>
    <submittedName>
        <fullName evidence="3">FAD-dependent monooxygenase</fullName>
    </submittedName>
</protein>
<evidence type="ECO:0000259" key="2">
    <source>
        <dbReference type="Pfam" id="PF01494"/>
    </source>
</evidence>
<name>A0ABW1FU96_9ACTN</name>
<dbReference type="PANTHER" id="PTHR43476">
    <property type="entry name" value="3-(3-HYDROXY-PHENYL)PROPIONATE/3-HYDROXYCINNAMIC ACID HYDROXYLASE"/>
    <property type="match status" value="1"/>
</dbReference>
<dbReference type="Pfam" id="PF01494">
    <property type="entry name" value="FAD_binding_3"/>
    <property type="match status" value="1"/>
</dbReference>
<dbReference type="GO" id="GO:0004497">
    <property type="term" value="F:monooxygenase activity"/>
    <property type="evidence" value="ECO:0007669"/>
    <property type="project" value="UniProtKB-KW"/>
</dbReference>
<dbReference type="PRINTS" id="PR00420">
    <property type="entry name" value="RNGMNOXGNASE"/>
</dbReference>
<dbReference type="InterPro" id="IPR036188">
    <property type="entry name" value="FAD/NAD-bd_sf"/>
</dbReference>
<dbReference type="RefSeq" id="WP_380579030.1">
    <property type="nucleotide sequence ID" value="NZ_JBHSQJ010000007.1"/>
</dbReference>
<sequence>MAEDVTAQVCVVGGGPAGLALGLELARREVRVTVVEQSATNARSFRGESISPDSVWLLDRLGLLPKLRGSFLEMRRMEITDGGRTVLRAEFADFPYPHPYPVELPQPALLSVLAEQAAPFEGFQLLRRATAVELVEAADGTVTGVRCRTPEGDLTVHATLTVAADGRFSKIRELSGLAATKVPLDRDVIWLKLPFPAEWDAATYRVRIRGGQHGLFIPTHPDDVRVGLNIPKGGLKELRAEGISALHRRIDALAPELSETVRTHVKGWTDTSMLDIFTALVPRWHRPGLVLTGDAAHTLSPILGQGVNHAVIDAVTLAPMLAPHFAGGRTPSIPLLDSVLAEFQAVREPSVARSRGLQLRQERMFALEQPWQVRGRQLLYRLVDRSPALKQRILAGAYFQLQGGDGVPGLDLTAPAAAPVPAAATSK</sequence>
<evidence type="ECO:0000313" key="4">
    <source>
        <dbReference type="Proteomes" id="UP001596174"/>
    </source>
</evidence>
<dbReference type="Proteomes" id="UP001596174">
    <property type="component" value="Unassembled WGS sequence"/>
</dbReference>
<dbReference type="PANTHER" id="PTHR43476:SF5">
    <property type="entry name" value="FAD-DEPENDENT MONOOXYGENASE"/>
    <property type="match status" value="1"/>
</dbReference>
<evidence type="ECO:0000313" key="3">
    <source>
        <dbReference type="EMBL" id="MFC5906020.1"/>
    </source>
</evidence>
<keyword evidence="3" id="KW-0503">Monooxygenase</keyword>
<dbReference type="InterPro" id="IPR050631">
    <property type="entry name" value="PheA/TfdB_FAD_monoxygenase"/>
</dbReference>
<proteinExistence type="predicted"/>
<keyword evidence="4" id="KW-1185">Reference proteome</keyword>
<comment type="caution">
    <text evidence="3">The sequence shown here is derived from an EMBL/GenBank/DDBJ whole genome shotgun (WGS) entry which is preliminary data.</text>
</comment>